<feature type="transmembrane region" description="Helical" evidence="8">
    <location>
        <begin position="26"/>
        <end position="46"/>
    </location>
</feature>
<feature type="transmembrane region" description="Helical" evidence="8">
    <location>
        <begin position="233"/>
        <end position="255"/>
    </location>
</feature>
<name>A0A917EEM7_9RHOB</name>
<dbReference type="InterPro" id="IPR047817">
    <property type="entry name" value="ABC2_TM_bact-type"/>
</dbReference>
<protein>
    <submittedName>
        <fullName evidence="10">Mannose-1-phosphate guanyltransferase</fullName>
    </submittedName>
</protein>
<proteinExistence type="inferred from homology"/>
<comment type="caution">
    <text evidence="10">The sequence shown here is derived from an EMBL/GenBank/DDBJ whole genome shotgun (WGS) entry which is preliminary data.</text>
</comment>
<evidence type="ECO:0000313" key="11">
    <source>
        <dbReference type="Proteomes" id="UP000612855"/>
    </source>
</evidence>
<keyword evidence="6 8" id="KW-1133">Transmembrane helix</keyword>
<sequence>MTFDFSPGRFLAVLSKEFVQMRRDRITFVMMIGVPIMQLLIFGYAINSDPRHLPTLVEMADEGPITRAILSGMETSTFFDFQGVVTGPGEGDRALRDGTANFVVVIPPDFERDVLRGLKPDILVEADGTDPTAIGGAAGAMPGIIDTAMAATLTGPLATAARPAAPFGVTVHRAYNPEGETSLNIVPGLLAVILSMTMVMITAVAIVREGERGTMETLIATPVRPAEVMAGKIAPYVLVGYVQTLVFLILARALFGVPFTGSPLAFFVGFNLFIVVNLALGFLISTVARSQMQAMQVSFFTLLPTILLSGFMFPFAAMPGWAQTIGSAIPATHFLRLVRKVMLKGADLSDVMGNVIAILLILLVISAIAMRRYRQTLD</sequence>
<evidence type="ECO:0000256" key="2">
    <source>
        <dbReference type="ARBA" id="ARBA00007783"/>
    </source>
</evidence>
<dbReference type="PANTHER" id="PTHR30294">
    <property type="entry name" value="MEMBRANE COMPONENT OF ABC TRANSPORTER YHHJ-RELATED"/>
    <property type="match status" value="1"/>
</dbReference>
<evidence type="ECO:0000256" key="4">
    <source>
        <dbReference type="ARBA" id="ARBA00022475"/>
    </source>
</evidence>
<dbReference type="GO" id="GO:0005886">
    <property type="term" value="C:plasma membrane"/>
    <property type="evidence" value="ECO:0007669"/>
    <property type="project" value="UniProtKB-SubCell"/>
</dbReference>
<feature type="transmembrane region" description="Helical" evidence="8">
    <location>
        <begin position="261"/>
        <end position="285"/>
    </location>
</feature>
<dbReference type="GO" id="GO:0140359">
    <property type="term" value="F:ABC-type transporter activity"/>
    <property type="evidence" value="ECO:0007669"/>
    <property type="project" value="InterPro"/>
</dbReference>
<feature type="transmembrane region" description="Helical" evidence="8">
    <location>
        <begin position="297"/>
        <end position="317"/>
    </location>
</feature>
<dbReference type="Gene3D" id="3.40.1710.10">
    <property type="entry name" value="abc type-2 transporter like domain"/>
    <property type="match status" value="1"/>
</dbReference>
<evidence type="ECO:0000259" key="9">
    <source>
        <dbReference type="PROSITE" id="PS51012"/>
    </source>
</evidence>
<accession>A0A917EEM7</accession>
<evidence type="ECO:0000313" key="10">
    <source>
        <dbReference type="EMBL" id="GGE32547.1"/>
    </source>
</evidence>
<keyword evidence="7 8" id="KW-0472">Membrane</keyword>
<comment type="subcellular location">
    <subcellularLocation>
        <location evidence="1">Cell membrane</location>
        <topology evidence="1">Multi-pass membrane protein</topology>
    </subcellularLocation>
</comment>
<evidence type="ECO:0000256" key="5">
    <source>
        <dbReference type="ARBA" id="ARBA00022692"/>
    </source>
</evidence>
<reference evidence="11" key="1">
    <citation type="journal article" date="2019" name="Int. J. Syst. Evol. Microbiol.">
        <title>The Global Catalogue of Microorganisms (GCM) 10K type strain sequencing project: providing services to taxonomists for standard genome sequencing and annotation.</title>
        <authorList>
            <consortium name="The Broad Institute Genomics Platform"/>
            <consortium name="The Broad Institute Genome Sequencing Center for Infectious Disease"/>
            <person name="Wu L."/>
            <person name="Ma J."/>
        </authorList>
    </citation>
    <scope>NUCLEOTIDE SEQUENCE [LARGE SCALE GENOMIC DNA]</scope>
    <source>
        <strain evidence="11">CGMCC 1.12664</strain>
    </source>
</reference>
<keyword evidence="3" id="KW-0813">Transport</keyword>
<organism evidence="10 11">
    <name type="scientific">Primorskyibacter flagellatus</name>
    <dbReference type="NCBI Taxonomy" id="1387277"/>
    <lineage>
        <taxon>Bacteria</taxon>
        <taxon>Pseudomonadati</taxon>
        <taxon>Pseudomonadota</taxon>
        <taxon>Alphaproteobacteria</taxon>
        <taxon>Rhodobacterales</taxon>
        <taxon>Roseobacteraceae</taxon>
        <taxon>Primorskyibacter</taxon>
    </lineage>
</organism>
<keyword evidence="11" id="KW-1185">Reference proteome</keyword>
<dbReference type="InterPro" id="IPR051449">
    <property type="entry name" value="ABC-2_transporter_component"/>
</dbReference>
<evidence type="ECO:0000256" key="3">
    <source>
        <dbReference type="ARBA" id="ARBA00022448"/>
    </source>
</evidence>
<dbReference type="AlphaFoldDB" id="A0A917EEM7"/>
<keyword evidence="4" id="KW-1003">Cell membrane</keyword>
<evidence type="ECO:0000256" key="6">
    <source>
        <dbReference type="ARBA" id="ARBA00022989"/>
    </source>
</evidence>
<dbReference type="RefSeq" id="WP_188477595.1">
    <property type="nucleotide sequence ID" value="NZ_BMFJ01000001.1"/>
</dbReference>
<evidence type="ECO:0000256" key="7">
    <source>
        <dbReference type="ARBA" id="ARBA00023136"/>
    </source>
</evidence>
<dbReference type="PANTHER" id="PTHR30294:SF29">
    <property type="entry name" value="MULTIDRUG ABC TRANSPORTER PERMEASE YBHS-RELATED"/>
    <property type="match status" value="1"/>
</dbReference>
<evidence type="ECO:0000256" key="1">
    <source>
        <dbReference type="ARBA" id="ARBA00004651"/>
    </source>
</evidence>
<keyword evidence="5 8" id="KW-0812">Transmembrane</keyword>
<gene>
    <name evidence="10" type="ORF">GCM10011360_20500</name>
</gene>
<dbReference type="InterPro" id="IPR013525">
    <property type="entry name" value="ABC2_TM"/>
</dbReference>
<dbReference type="PROSITE" id="PS51012">
    <property type="entry name" value="ABC_TM2"/>
    <property type="match status" value="1"/>
</dbReference>
<evidence type="ECO:0000256" key="8">
    <source>
        <dbReference type="SAM" id="Phobius"/>
    </source>
</evidence>
<feature type="transmembrane region" description="Helical" evidence="8">
    <location>
        <begin position="351"/>
        <end position="370"/>
    </location>
</feature>
<comment type="similarity">
    <text evidence="2">Belongs to the ABC-2 integral membrane protein family.</text>
</comment>
<dbReference type="Pfam" id="PF12698">
    <property type="entry name" value="ABC2_membrane_3"/>
    <property type="match status" value="1"/>
</dbReference>
<dbReference type="Proteomes" id="UP000612855">
    <property type="component" value="Unassembled WGS sequence"/>
</dbReference>
<feature type="domain" description="ABC transmembrane type-2" evidence="9">
    <location>
        <begin position="147"/>
        <end position="376"/>
    </location>
</feature>
<feature type="transmembrane region" description="Helical" evidence="8">
    <location>
        <begin position="185"/>
        <end position="207"/>
    </location>
</feature>
<dbReference type="EMBL" id="BMFJ01000001">
    <property type="protein sequence ID" value="GGE32547.1"/>
    <property type="molecule type" value="Genomic_DNA"/>
</dbReference>